<dbReference type="Proteomes" id="UP000641646">
    <property type="component" value="Unassembled WGS sequence"/>
</dbReference>
<keyword evidence="1" id="KW-1133">Transmembrane helix</keyword>
<organism evidence="2 3">
    <name type="scientific">Aerosakkonema funiforme FACHB-1375</name>
    <dbReference type="NCBI Taxonomy" id="2949571"/>
    <lineage>
        <taxon>Bacteria</taxon>
        <taxon>Bacillati</taxon>
        <taxon>Cyanobacteriota</taxon>
        <taxon>Cyanophyceae</taxon>
        <taxon>Oscillatoriophycideae</taxon>
        <taxon>Aerosakkonematales</taxon>
        <taxon>Aerosakkonemataceae</taxon>
        <taxon>Aerosakkonema</taxon>
    </lineage>
</organism>
<dbReference type="GO" id="GO:0016020">
    <property type="term" value="C:membrane"/>
    <property type="evidence" value="ECO:0007669"/>
    <property type="project" value="InterPro"/>
</dbReference>
<dbReference type="PANTHER" id="PTHR38443:SF2">
    <property type="entry name" value="NON-HEMOLYTIC ENTEROTOXIN LYTIC COMPONENT L1"/>
    <property type="match status" value="1"/>
</dbReference>
<sequence length="402" mass="44860">MTLSRTINPSKVAKNLLVPRYIKDDISKTSGALLLMQTYATRILQQSELNLNLHDCQAIASDLNFDRELCDRHANHILNSLTPSLISGISDIDNYAQLFQDFYLKFLEIAPKIDKQNDAFFRLIALLDRLEMEAKRRKDTAQKMVQALHNFNAKIKSDKDNFSGELERLNQKVTNPIEVVDNLADTSKALQQEIQKKITGVLAASLLIISGAGVIGFECLSALSSNTTAISIILSGISVIIAGSGALIHIGSSLVDYGKKLRTNSQQNTGIYTDIASANSLAEDFDSLCETTNYILESHKSLSLEWSSIVTGIRRFKQEIIRAYEPSKIAHLEDYLNFASREWHIISQRAQKMLFRVAYLKPEEVNQVLNLANQNISSIDSIGNPEFAAENVLSSFAYKQAR</sequence>
<dbReference type="RefSeq" id="WP_190463605.1">
    <property type="nucleotide sequence ID" value="NZ_JACJPW010000013.1"/>
</dbReference>
<reference evidence="2" key="1">
    <citation type="journal article" date="2015" name="ISME J.">
        <title>Draft Genome Sequence of Streptomyces incarnatus NRRL8089, which Produces the Nucleoside Antibiotic Sinefungin.</title>
        <authorList>
            <person name="Oshima K."/>
            <person name="Hattori M."/>
            <person name="Shimizu H."/>
            <person name="Fukuda K."/>
            <person name="Nemoto M."/>
            <person name="Inagaki K."/>
            <person name="Tamura T."/>
        </authorList>
    </citation>
    <scope>NUCLEOTIDE SEQUENCE</scope>
    <source>
        <strain evidence="2">FACHB-1375</strain>
    </source>
</reference>
<evidence type="ECO:0000313" key="3">
    <source>
        <dbReference type="Proteomes" id="UP000641646"/>
    </source>
</evidence>
<proteinExistence type="predicted"/>
<dbReference type="EMBL" id="JACJPW010000013">
    <property type="protein sequence ID" value="MBD2180916.1"/>
    <property type="molecule type" value="Genomic_DNA"/>
</dbReference>
<comment type="caution">
    <text evidence="2">The sequence shown here is derived from an EMBL/GenBank/DDBJ whole genome shotgun (WGS) entry which is preliminary data.</text>
</comment>
<feature type="transmembrane region" description="Helical" evidence="1">
    <location>
        <begin position="198"/>
        <end position="217"/>
    </location>
</feature>
<gene>
    <name evidence="2" type="ORF">H6G03_07335</name>
</gene>
<keyword evidence="1" id="KW-0472">Membrane</keyword>
<dbReference type="PANTHER" id="PTHR38443">
    <property type="match status" value="1"/>
</dbReference>
<dbReference type="Pfam" id="PF05791">
    <property type="entry name" value="Bacillus_HBL"/>
    <property type="match status" value="1"/>
</dbReference>
<reference evidence="2" key="2">
    <citation type="submission" date="2020-08" db="EMBL/GenBank/DDBJ databases">
        <authorList>
            <person name="Chen M."/>
            <person name="Teng W."/>
            <person name="Zhao L."/>
            <person name="Hu C."/>
            <person name="Zhou Y."/>
            <person name="Han B."/>
            <person name="Song L."/>
            <person name="Shu W."/>
        </authorList>
    </citation>
    <scope>NUCLEOTIDE SEQUENCE</scope>
    <source>
        <strain evidence="2">FACHB-1375</strain>
    </source>
</reference>
<dbReference type="AlphaFoldDB" id="A0A926VBP6"/>
<accession>A0A926VBP6</accession>
<keyword evidence="3" id="KW-1185">Reference proteome</keyword>
<protein>
    <submittedName>
        <fullName evidence="2">HBL/NHE enterotoxin family protein</fullName>
    </submittedName>
</protein>
<dbReference type="InterPro" id="IPR052785">
    <property type="entry name" value="Enterotoxin_cmpnt"/>
</dbReference>
<evidence type="ECO:0000313" key="2">
    <source>
        <dbReference type="EMBL" id="MBD2180916.1"/>
    </source>
</evidence>
<dbReference type="InterPro" id="IPR008414">
    <property type="entry name" value="HBL"/>
</dbReference>
<dbReference type="SUPFAM" id="SSF58100">
    <property type="entry name" value="Bacterial hemolysins"/>
    <property type="match status" value="1"/>
</dbReference>
<evidence type="ECO:0000256" key="1">
    <source>
        <dbReference type="SAM" id="Phobius"/>
    </source>
</evidence>
<feature type="transmembrane region" description="Helical" evidence="1">
    <location>
        <begin position="229"/>
        <end position="250"/>
    </location>
</feature>
<dbReference type="Gene3D" id="1.20.1170.10">
    <property type="match status" value="1"/>
</dbReference>
<name>A0A926VBP6_9CYAN</name>
<keyword evidence="1" id="KW-0812">Transmembrane</keyword>